<dbReference type="Proteomes" id="UP000887566">
    <property type="component" value="Unplaced"/>
</dbReference>
<feature type="region of interest" description="Disordered" evidence="1">
    <location>
        <begin position="1"/>
        <end position="34"/>
    </location>
</feature>
<organism evidence="2 3">
    <name type="scientific">Plectus sambesii</name>
    <dbReference type="NCBI Taxonomy" id="2011161"/>
    <lineage>
        <taxon>Eukaryota</taxon>
        <taxon>Metazoa</taxon>
        <taxon>Ecdysozoa</taxon>
        <taxon>Nematoda</taxon>
        <taxon>Chromadorea</taxon>
        <taxon>Plectida</taxon>
        <taxon>Plectina</taxon>
        <taxon>Plectoidea</taxon>
        <taxon>Plectidae</taxon>
        <taxon>Plectus</taxon>
    </lineage>
</organism>
<feature type="compositionally biased region" description="Basic and acidic residues" evidence="1">
    <location>
        <begin position="69"/>
        <end position="80"/>
    </location>
</feature>
<protein>
    <submittedName>
        <fullName evidence="3">Uncharacterized protein</fullName>
    </submittedName>
</protein>
<accession>A0A914X2E2</accession>
<reference evidence="3" key="1">
    <citation type="submission" date="2022-11" db="UniProtKB">
        <authorList>
            <consortium name="WormBaseParasite"/>
        </authorList>
    </citation>
    <scope>IDENTIFICATION</scope>
</reference>
<dbReference type="AlphaFoldDB" id="A0A914X2E2"/>
<feature type="region of interest" description="Disordered" evidence="1">
    <location>
        <begin position="56"/>
        <end position="91"/>
    </location>
</feature>
<evidence type="ECO:0000313" key="3">
    <source>
        <dbReference type="WBParaSite" id="PSAMB.scaffold614size45634.g7433.t1"/>
    </source>
</evidence>
<dbReference type="WBParaSite" id="PSAMB.scaffold614size45634.g7433.t1">
    <property type="protein sequence ID" value="PSAMB.scaffold614size45634.g7433.t1"/>
    <property type="gene ID" value="PSAMB.scaffold614size45634.g7433"/>
</dbReference>
<keyword evidence="2" id="KW-1185">Reference proteome</keyword>
<sequence>MLSAAPLRAKRCPLSSRTRPSLAGGAHDEQSHPQPIEPINYFYAASAKQPAYIGRDKAKHMNVANNRPKITDRSPRRRTPDTSSTQENGRYLDEFKCKSHLDANQLTDGAATTAPAVGRDVR</sequence>
<proteinExistence type="predicted"/>
<name>A0A914X2E2_9BILA</name>
<evidence type="ECO:0000256" key="1">
    <source>
        <dbReference type="SAM" id="MobiDB-lite"/>
    </source>
</evidence>
<evidence type="ECO:0000313" key="2">
    <source>
        <dbReference type="Proteomes" id="UP000887566"/>
    </source>
</evidence>